<dbReference type="EMBL" id="BPLQ01002032">
    <property type="protein sequence ID" value="GIX87982.1"/>
    <property type="molecule type" value="Genomic_DNA"/>
</dbReference>
<accession>A0AAV4NT10</accession>
<evidence type="ECO:0000313" key="1">
    <source>
        <dbReference type="EMBL" id="GIX87982.1"/>
    </source>
</evidence>
<keyword evidence="2" id="KW-1185">Reference proteome</keyword>
<gene>
    <name evidence="1" type="ORF">CDAR_437821</name>
</gene>
<comment type="caution">
    <text evidence="1">The sequence shown here is derived from an EMBL/GenBank/DDBJ whole genome shotgun (WGS) entry which is preliminary data.</text>
</comment>
<dbReference type="AlphaFoldDB" id="A0AAV4NT10"/>
<organism evidence="1 2">
    <name type="scientific">Caerostris darwini</name>
    <dbReference type="NCBI Taxonomy" id="1538125"/>
    <lineage>
        <taxon>Eukaryota</taxon>
        <taxon>Metazoa</taxon>
        <taxon>Ecdysozoa</taxon>
        <taxon>Arthropoda</taxon>
        <taxon>Chelicerata</taxon>
        <taxon>Arachnida</taxon>
        <taxon>Araneae</taxon>
        <taxon>Araneomorphae</taxon>
        <taxon>Entelegynae</taxon>
        <taxon>Araneoidea</taxon>
        <taxon>Araneidae</taxon>
        <taxon>Caerostris</taxon>
    </lineage>
</organism>
<proteinExistence type="predicted"/>
<sequence length="86" mass="9811">MPHHPPKAACPNLPGRLVQTQDVIASLFRCFFNRFCISHSSNAALLFTIAIYHLVIYGPDKAWRNRTLELITCHDCDLSLCALQEW</sequence>
<name>A0AAV4NT10_9ARAC</name>
<protein>
    <submittedName>
        <fullName evidence="1">Uncharacterized protein</fullName>
    </submittedName>
</protein>
<evidence type="ECO:0000313" key="2">
    <source>
        <dbReference type="Proteomes" id="UP001054837"/>
    </source>
</evidence>
<dbReference type="Proteomes" id="UP001054837">
    <property type="component" value="Unassembled WGS sequence"/>
</dbReference>
<reference evidence="1 2" key="1">
    <citation type="submission" date="2021-06" db="EMBL/GenBank/DDBJ databases">
        <title>Caerostris darwini draft genome.</title>
        <authorList>
            <person name="Kono N."/>
            <person name="Arakawa K."/>
        </authorList>
    </citation>
    <scope>NUCLEOTIDE SEQUENCE [LARGE SCALE GENOMIC DNA]</scope>
</reference>